<feature type="binding site" evidence="1">
    <location>
        <position position="102"/>
    </location>
    <ligand>
        <name>Zn(2+)</name>
        <dbReference type="ChEBI" id="CHEBI:29105"/>
    </ligand>
</feature>
<dbReference type="OrthoDB" id="8659436at2"/>
<accession>D0LR17</accession>
<comment type="cofactor">
    <cofactor evidence="1">
        <name>Zn(2+)</name>
        <dbReference type="ChEBI" id="CHEBI:29105"/>
    </cofactor>
    <text evidence="1">Binds 1 zinc ion per subunit.</text>
</comment>
<dbReference type="InterPro" id="IPR002481">
    <property type="entry name" value="FUR"/>
</dbReference>
<dbReference type="PANTHER" id="PTHR33202:SF7">
    <property type="entry name" value="FERRIC UPTAKE REGULATION PROTEIN"/>
    <property type="match status" value="1"/>
</dbReference>
<keyword evidence="1" id="KW-0479">Metal-binding</keyword>
<feature type="binding site" evidence="1">
    <location>
        <position position="144"/>
    </location>
    <ligand>
        <name>Zn(2+)</name>
        <dbReference type="ChEBI" id="CHEBI:29105"/>
    </ligand>
</feature>
<dbReference type="GO" id="GO:0008270">
    <property type="term" value="F:zinc ion binding"/>
    <property type="evidence" value="ECO:0007669"/>
    <property type="project" value="TreeGrafter"/>
</dbReference>
<feature type="binding site" evidence="1">
    <location>
        <position position="141"/>
    </location>
    <ligand>
        <name>Zn(2+)</name>
        <dbReference type="ChEBI" id="CHEBI:29105"/>
    </ligand>
</feature>
<dbReference type="HOGENOM" id="CLU_096072_6_1_7"/>
<dbReference type="KEGG" id="hoh:Hoch_3018"/>
<dbReference type="RefSeq" id="WP_012828125.1">
    <property type="nucleotide sequence ID" value="NC_013440.1"/>
</dbReference>
<dbReference type="InterPro" id="IPR036388">
    <property type="entry name" value="WH-like_DNA-bd_sf"/>
</dbReference>
<dbReference type="GO" id="GO:0045892">
    <property type="term" value="P:negative regulation of DNA-templated transcription"/>
    <property type="evidence" value="ECO:0007669"/>
    <property type="project" value="TreeGrafter"/>
</dbReference>
<dbReference type="Proteomes" id="UP000001880">
    <property type="component" value="Chromosome"/>
</dbReference>
<dbReference type="GO" id="GO:0003700">
    <property type="term" value="F:DNA-binding transcription factor activity"/>
    <property type="evidence" value="ECO:0007669"/>
    <property type="project" value="InterPro"/>
</dbReference>
<dbReference type="GO" id="GO:0000976">
    <property type="term" value="F:transcription cis-regulatory region binding"/>
    <property type="evidence" value="ECO:0007669"/>
    <property type="project" value="TreeGrafter"/>
</dbReference>
<name>D0LR17_HALO1</name>
<sequence>MASKRQRELDELRTSLREAGLRATASRVAVLSLLRAQTMPMSHGEAFAQLEADGWDRATIYRNLIDLTDAGLARRSEVGDRVWRFEATSGDATHDNHPHFVCTECSTIECLPELSLRLPARVHVPRSVAEKHVEVQLRGLCDDCG</sequence>
<dbReference type="STRING" id="502025.Hoch_3018"/>
<evidence type="ECO:0000256" key="1">
    <source>
        <dbReference type="PIRSR" id="PIRSR602481-1"/>
    </source>
</evidence>
<dbReference type="Pfam" id="PF01475">
    <property type="entry name" value="FUR"/>
    <property type="match status" value="1"/>
</dbReference>
<feature type="binding site" evidence="1">
    <location>
        <position position="105"/>
    </location>
    <ligand>
        <name>Zn(2+)</name>
        <dbReference type="ChEBI" id="CHEBI:29105"/>
    </ligand>
</feature>
<protein>
    <submittedName>
        <fullName evidence="2">Ferric uptake regulator, Fur family</fullName>
    </submittedName>
</protein>
<dbReference type="InterPro" id="IPR036390">
    <property type="entry name" value="WH_DNA-bd_sf"/>
</dbReference>
<evidence type="ECO:0000313" key="3">
    <source>
        <dbReference type="Proteomes" id="UP000001880"/>
    </source>
</evidence>
<dbReference type="eggNOG" id="COG0735">
    <property type="taxonomic scope" value="Bacteria"/>
</dbReference>
<reference evidence="2 3" key="1">
    <citation type="journal article" date="2010" name="Stand. Genomic Sci.">
        <title>Complete genome sequence of Haliangium ochraceum type strain (SMP-2).</title>
        <authorList>
            <consortium name="US DOE Joint Genome Institute (JGI-PGF)"/>
            <person name="Ivanova N."/>
            <person name="Daum C."/>
            <person name="Lang E."/>
            <person name="Abt B."/>
            <person name="Kopitz M."/>
            <person name="Saunders E."/>
            <person name="Lapidus A."/>
            <person name="Lucas S."/>
            <person name="Glavina Del Rio T."/>
            <person name="Nolan M."/>
            <person name="Tice H."/>
            <person name="Copeland A."/>
            <person name="Cheng J.F."/>
            <person name="Chen F."/>
            <person name="Bruce D."/>
            <person name="Goodwin L."/>
            <person name="Pitluck S."/>
            <person name="Mavromatis K."/>
            <person name="Pati A."/>
            <person name="Mikhailova N."/>
            <person name="Chen A."/>
            <person name="Palaniappan K."/>
            <person name="Land M."/>
            <person name="Hauser L."/>
            <person name="Chang Y.J."/>
            <person name="Jeffries C.D."/>
            <person name="Detter J.C."/>
            <person name="Brettin T."/>
            <person name="Rohde M."/>
            <person name="Goker M."/>
            <person name="Bristow J."/>
            <person name="Markowitz V."/>
            <person name="Eisen J.A."/>
            <person name="Hugenholtz P."/>
            <person name="Kyrpides N.C."/>
            <person name="Klenk H.P."/>
        </authorList>
    </citation>
    <scope>NUCLEOTIDE SEQUENCE [LARGE SCALE GENOMIC DNA]</scope>
    <source>
        <strain evidence="3">DSM 14365 / CIP 107738 / JCM 11303 / AJ 13395 / SMP-2</strain>
    </source>
</reference>
<keyword evidence="1" id="KW-0862">Zinc</keyword>
<dbReference type="AlphaFoldDB" id="D0LR17"/>
<organism evidence="2 3">
    <name type="scientific">Haliangium ochraceum (strain DSM 14365 / JCM 11303 / SMP-2)</name>
    <dbReference type="NCBI Taxonomy" id="502025"/>
    <lineage>
        <taxon>Bacteria</taxon>
        <taxon>Pseudomonadati</taxon>
        <taxon>Myxococcota</taxon>
        <taxon>Polyangia</taxon>
        <taxon>Haliangiales</taxon>
        <taxon>Kofleriaceae</taxon>
        <taxon>Haliangium</taxon>
    </lineage>
</organism>
<dbReference type="SUPFAM" id="SSF46785">
    <property type="entry name" value="Winged helix' DNA-binding domain"/>
    <property type="match status" value="1"/>
</dbReference>
<proteinExistence type="predicted"/>
<gene>
    <name evidence="2" type="ordered locus">Hoch_3018</name>
</gene>
<dbReference type="EMBL" id="CP001804">
    <property type="protein sequence ID" value="ACY15525.1"/>
    <property type="molecule type" value="Genomic_DNA"/>
</dbReference>
<evidence type="ECO:0000313" key="2">
    <source>
        <dbReference type="EMBL" id="ACY15525.1"/>
    </source>
</evidence>
<dbReference type="Gene3D" id="1.10.10.10">
    <property type="entry name" value="Winged helix-like DNA-binding domain superfamily/Winged helix DNA-binding domain"/>
    <property type="match status" value="1"/>
</dbReference>
<keyword evidence="3" id="KW-1185">Reference proteome</keyword>
<dbReference type="GO" id="GO:1900376">
    <property type="term" value="P:regulation of secondary metabolite biosynthetic process"/>
    <property type="evidence" value="ECO:0007669"/>
    <property type="project" value="TreeGrafter"/>
</dbReference>
<dbReference type="PANTHER" id="PTHR33202">
    <property type="entry name" value="ZINC UPTAKE REGULATION PROTEIN"/>
    <property type="match status" value="1"/>
</dbReference>